<evidence type="ECO:0000313" key="2">
    <source>
        <dbReference type="Proteomes" id="UP000479357"/>
    </source>
</evidence>
<dbReference type="GeneID" id="55626500"/>
<organism evidence="1 2">
    <name type="scientific">Alteromonas phage vB_AmeM_PT11-V22</name>
    <dbReference type="NCBI Taxonomy" id="2704031"/>
    <lineage>
        <taxon>Viruses</taxon>
        <taxon>Duplodnaviria</taxon>
        <taxon>Heunggongvirae</taxon>
        <taxon>Uroviricota</taxon>
        <taxon>Caudoviricetes</taxon>
        <taxon>Myoalterovirus</taxon>
        <taxon>Myoalterovirus PT11V22</taxon>
    </lineage>
</organism>
<keyword evidence="2" id="KW-1185">Reference proteome</keyword>
<evidence type="ECO:0000313" key="1">
    <source>
        <dbReference type="EMBL" id="QHZ59836.1"/>
    </source>
</evidence>
<dbReference type="EMBL" id="MN877442">
    <property type="protein sequence ID" value="QHZ59836.1"/>
    <property type="molecule type" value="Genomic_DNA"/>
</dbReference>
<name>A0A6C0R1Q8_9CAUD</name>
<dbReference type="Proteomes" id="UP000479357">
    <property type="component" value="Segment"/>
</dbReference>
<sequence length="134" mass="15537">MPLVYRLESKTGDIITGNNGAYRGGYLEEQDTYIANILFRKGEYLADKHPLPHYDPVLRPYCVGSVIKKYRFCFSSLDQLIDWFYIDEDAIRYVRELDVAKISVYKVPQEFLIESDVQSMALVDKMVLVDALEI</sequence>
<reference evidence="1 2" key="1">
    <citation type="submission" date="2019-12" db="EMBL/GenBank/DDBJ databases">
        <title>Alteromonas phage V22 represents a new genus of marine bacteriophages that requires a novel tail fiber chaperone for host recognition.</title>
        <authorList>
            <person name="Gonzalez-Serrano R."/>
            <person name="Dunne M."/>
            <person name="Rosselli R."/>
            <person name="Martin-Cuadrado A.-B."/>
            <person name="Grosboillot V."/>
            <person name="Zinsli L."/>
            <person name="Roda-Garcia J.J."/>
            <person name="Loessner M.J."/>
            <person name="Rodriguez-Valera F."/>
        </authorList>
    </citation>
    <scope>NUCLEOTIDE SEQUENCE [LARGE SCALE GENOMIC DNA]</scope>
</reference>
<dbReference type="KEGG" id="vg:55626500"/>
<dbReference type="RefSeq" id="YP_009855760.1">
    <property type="nucleotide sequence ID" value="NC_048847.1"/>
</dbReference>
<protein>
    <submittedName>
        <fullName evidence="1">Uncharacterized protein</fullName>
    </submittedName>
</protein>
<accession>A0A6C0R1Q8</accession>
<proteinExistence type="predicted"/>